<dbReference type="AlphaFoldDB" id="A0A7J8GTN0"/>
<reference evidence="4 5" key="1">
    <citation type="journal article" date="2020" name="Nature">
        <title>Six reference-quality genomes reveal evolution of bat adaptations.</title>
        <authorList>
            <person name="Jebb D."/>
            <person name="Huang Z."/>
            <person name="Pippel M."/>
            <person name="Hughes G.M."/>
            <person name="Lavrichenko K."/>
            <person name="Devanna P."/>
            <person name="Winkler S."/>
            <person name="Jermiin L.S."/>
            <person name="Skirmuntt E.C."/>
            <person name="Katzourakis A."/>
            <person name="Burkitt-Gray L."/>
            <person name="Ray D.A."/>
            <person name="Sullivan K.A.M."/>
            <person name="Roscito J.G."/>
            <person name="Kirilenko B.M."/>
            <person name="Davalos L.M."/>
            <person name="Corthals A.P."/>
            <person name="Power M.L."/>
            <person name="Jones G."/>
            <person name="Ransome R.D."/>
            <person name="Dechmann D.K.N."/>
            <person name="Locatelli A.G."/>
            <person name="Puechmaille S.J."/>
            <person name="Fedrigo O."/>
            <person name="Jarvis E.D."/>
            <person name="Hiller M."/>
            <person name="Vernes S.C."/>
            <person name="Myers E.W."/>
            <person name="Teeling E.C."/>
        </authorList>
    </citation>
    <scope>NUCLEOTIDE SEQUENCE [LARGE SCALE GENOMIC DNA]</scope>
    <source>
        <strain evidence="4">MMolMol1</strain>
        <tissue evidence="4">Muscle</tissue>
    </source>
</reference>
<feature type="compositionally biased region" description="Polar residues" evidence="2">
    <location>
        <begin position="103"/>
        <end position="116"/>
    </location>
</feature>
<feature type="region of interest" description="Disordered" evidence="2">
    <location>
        <begin position="76"/>
        <end position="169"/>
    </location>
</feature>
<dbReference type="EMBL" id="JACASF010000008">
    <property type="protein sequence ID" value="KAF6463346.1"/>
    <property type="molecule type" value="Genomic_DNA"/>
</dbReference>
<protein>
    <submittedName>
        <fullName evidence="4">T-complex 10 like</fullName>
    </submittedName>
</protein>
<accession>A0A7J8GTN0</accession>
<feature type="domain" description="Centromere protein J C-terminal" evidence="3">
    <location>
        <begin position="363"/>
        <end position="397"/>
    </location>
</feature>
<feature type="compositionally biased region" description="Basic and acidic residues" evidence="2">
    <location>
        <begin position="253"/>
        <end position="276"/>
    </location>
</feature>
<dbReference type="Proteomes" id="UP000550707">
    <property type="component" value="Unassembled WGS sequence"/>
</dbReference>
<dbReference type="Pfam" id="PF07202">
    <property type="entry name" value="Tcp10_C"/>
    <property type="match status" value="3"/>
</dbReference>
<organism evidence="4 5">
    <name type="scientific">Molossus molossus</name>
    <name type="common">Pallas' mastiff bat</name>
    <name type="synonym">Vespertilio molossus</name>
    <dbReference type="NCBI Taxonomy" id="27622"/>
    <lineage>
        <taxon>Eukaryota</taxon>
        <taxon>Metazoa</taxon>
        <taxon>Chordata</taxon>
        <taxon>Craniata</taxon>
        <taxon>Vertebrata</taxon>
        <taxon>Euteleostomi</taxon>
        <taxon>Mammalia</taxon>
        <taxon>Eutheria</taxon>
        <taxon>Laurasiatheria</taxon>
        <taxon>Chiroptera</taxon>
        <taxon>Yangochiroptera</taxon>
        <taxon>Molossidae</taxon>
        <taxon>Molossus</taxon>
    </lineage>
</organism>
<dbReference type="InterPro" id="IPR009852">
    <property type="entry name" value="CENPJ_C_dom"/>
</dbReference>
<dbReference type="InParanoid" id="A0A7J8GTN0"/>
<comment type="caution">
    <text evidence="4">The sequence shown here is derived from an EMBL/GenBank/DDBJ whole genome shotgun (WGS) entry which is preliminary data.</text>
</comment>
<comment type="similarity">
    <text evidence="1">Belongs to the TCP10 family.</text>
</comment>
<feature type="compositionally biased region" description="Low complexity" evidence="2">
    <location>
        <begin position="153"/>
        <end position="164"/>
    </location>
</feature>
<feature type="compositionally biased region" description="Polar residues" evidence="2">
    <location>
        <begin position="228"/>
        <end position="248"/>
    </location>
</feature>
<evidence type="ECO:0000259" key="3">
    <source>
        <dbReference type="Pfam" id="PF07202"/>
    </source>
</evidence>
<feature type="region of interest" description="Disordered" evidence="2">
    <location>
        <begin position="1"/>
        <end position="43"/>
    </location>
</feature>
<dbReference type="InterPro" id="IPR026581">
    <property type="entry name" value="TCP10L/CENPJ"/>
</dbReference>
<keyword evidence="5" id="KW-1185">Reference proteome</keyword>
<dbReference type="PANTHER" id="PTHR10331:SF25">
    <property type="entry name" value="T-COMPLEX PROTEIN 10A-RELATED"/>
    <property type="match status" value="1"/>
</dbReference>
<dbReference type="Gene3D" id="2.60.450.20">
    <property type="match status" value="1"/>
</dbReference>
<evidence type="ECO:0000313" key="5">
    <source>
        <dbReference type="Proteomes" id="UP000550707"/>
    </source>
</evidence>
<feature type="compositionally biased region" description="Basic and acidic residues" evidence="2">
    <location>
        <begin position="25"/>
        <end position="34"/>
    </location>
</feature>
<evidence type="ECO:0000256" key="1">
    <source>
        <dbReference type="ARBA" id="ARBA00005627"/>
    </source>
</evidence>
<feature type="domain" description="Centromere protein J C-terminal" evidence="3">
    <location>
        <begin position="328"/>
        <end position="361"/>
    </location>
</feature>
<gene>
    <name evidence="4" type="ORF">HJG59_017926</name>
</gene>
<feature type="domain" description="Centromere protein J C-terminal" evidence="3">
    <location>
        <begin position="402"/>
        <end position="422"/>
    </location>
</feature>
<name>A0A7J8GTN0_MOLMO</name>
<feature type="compositionally biased region" description="Basic and acidic residues" evidence="2">
    <location>
        <begin position="83"/>
        <end position="100"/>
    </location>
</feature>
<proteinExistence type="inferred from homology"/>
<evidence type="ECO:0000313" key="4">
    <source>
        <dbReference type="EMBL" id="KAF6463346.1"/>
    </source>
</evidence>
<feature type="region of interest" description="Disordered" evidence="2">
    <location>
        <begin position="197"/>
        <end position="288"/>
    </location>
</feature>
<dbReference type="InterPro" id="IPR047002">
    <property type="entry name" value="Tcp10_C_sf"/>
</dbReference>
<evidence type="ECO:0000256" key="2">
    <source>
        <dbReference type="SAM" id="MobiDB-lite"/>
    </source>
</evidence>
<sequence length="504" mass="55123">MLRAHRDPEQPADTGHPKAPQAGADPEKTAKLSGEDGGTEEMLRLQQQVAGLREQLRGQEARWSAALRDLQAQLDALKKQNAGRRDGRRPSELRGPEARRSAASPQPRTRSDTLVSKSAFGKVSPLSADEEMMLKRAGRRSRSVPLSERGRSPQRVPSSQPVSVTIERVESGRLVSCEDGDKTVSISLRVRRTASVGTGLHSEETPAPSAGAEVLAHRPPQPCRRVSRLSSDSQNPPAGAASSPNTSRPLDPGAEKEGKEEARSPDGKVDEARSSGHEAVTSAEGAEKDVGAKATVLRFFSGDVKKVSPDQRVVYYHASARTMRTTHPRGLQVVRLPNKQTEKFHPDGSKEILFPDGTMKRLGDGHEETVFPDGTSVRVDRNGDKTIVFSNGQRDIHTAQFKRREFPDGTIKTVYCNGRQETNTSFTHLRFTCTARGCGNLAGEEECVFNAEGGDMYPPVVQGWRRQEWSHEDARPARVGKASPAEQEPDYLTFRTTLGYSALT</sequence>
<dbReference type="PANTHER" id="PTHR10331">
    <property type="entry name" value="T COMPLEX PROTEIN 10"/>
    <property type="match status" value="1"/>
</dbReference>